<feature type="transmembrane region" description="Helical" evidence="4">
    <location>
        <begin position="648"/>
        <end position="665"/>
    </location>
</feature>
<dbReference type="GO" id="GO:0016757">
    <property type="term" value="F:glycosyltransferase activity"/>
    <property type="evidence" value="ECO:0007669"/>
    <property type="project" value="UniProtKB-KW"/>
</dbReference>
<keyword evidence="4" id="KW-1133">Transmembrane helix</keyword>
<sequence length="1142" mass="131301">MSWREIIFYFFTYGILIYSILLISFYLFIGLYSIGETRKYIRKNKNTDYRLLAVSSQAPSISILAPAYNEGVTVVDNVRSLLSIHYNNLEVIIINDGSKDDSLEKLIKAYDLYKTEYFVHEQIATKRVRGVYKSRNPIYRKLVVVDKENGGKADALNVGLNIANHDYIVCIDVDCILEQDALLKMAKPFLEDNDNKRVIATGGVVRIANSCIIESGRLVKAHLPKKFLPRVQTLEYIRAFLLGRMAWSRLNGLLLISGAFGAFDKEIVIKSGGYNHNTVGEDMELVVRMRRYMEMRKLPYKITYIPDPLCWTEAPDTYKILGRQRNRWARGTIETLWLHRAIFFNPKYGLLGMLSYPYWFFFEYLAPIIEAIGFIVFLVFAYLGIINWPFFFLILGFILLFGFTYSVFAILMEVMTYNQYKRYSDILRLVITAFLEPFLFHPFVVWSSIQGNIDLVRRKNTWGEMTRTGFAGDAEVKIENNLPKEILYKLNHATVVFASFSLVWLFILFALSTYEFIFNGLEHQFPEQIQITLLQVLGNDVLYWLKISSGLYVLFTAISFFSSHIAKRIYVVTAIVLTVTQIALINYFSTALVPLGADLYGYSIKDIKQTLGASGGVNNIILAGILLGIIMLWLAFKLLPSKIKLHPLVAVVLPLLSFGALFSSFTPDKMLFKSEYVNNLVLNKSDFFFKESFLYFFPNEPAQKVTPSEGDLFAAVDPQYPFLHKENTSDVLTPFFSLMAEKPNVVIVLVEGLGRAFTNEGAYLGNFTPFVDSLAVKSLYWKNFLSSGGRTFAVLPSMMGSLPFLKNGFLEMGEQMPSHLSLLSLLKLNGYRTSFYYGGDSKFDNMNIFLKKNAIDEINDEGTFPVGYTKLPKKNGYSWGYNDKELFRCYLDTRNQMDSQPQLSVLLTVATHSPFMTNEQEKYLKRFEQRMNELRFDDAKKNISRNYKDQYASILYADDALRGFFNRYSKRADFKNTIFLITGDHRMPEIPMNTKLDRYHVPLIIYSPLLKRTATFNSVSTHFDIAPSLLAFLHQHYGLKKPSLVTWIGNGLDTAREFRNIHTYPLMQTKNSIEDFVMGEYHLNGNSLFKVYPTMDEELIEDQEEANRIKATFGQFKVRNEKMIKGAKNLPDSLYKKYFPVN</sequence>
<keyword evidence="3 7" id="KW-0808">Transferase</keyword>
<dbReference type="CDD" id="cd06423">
    <property type="entry name" value="CESA_like"/>
    <property type="match status" value="1"/>
</dbReference>
<dbReference type="RefSeq" id="WP_221929012.1">
    <property type="nucleotide sequence ID" value="NZ_FXSZ01000002.1"/>
</dbReference>
<feature type="transmembrane region" description="Helical" evidence="4">
    <location>
        <begin position="569"/>
        <end position="597"/>
    </location>
</feature>
<dbReference type="InterPro" id="IPR000917">
    <property type="entry name" value="Sulfatase_N"/>
</dbReference>
<keyword evidence="4" id="KW-0472">Membrane</keyword>
<evidence type="ECO:0000256" key="1">
    <source>
        <dbReference type="ARBA" id="ARBA00006739"/>
    </source>
</evidence>
<keyword evidence="8" id="KW-1185">Reference proteome</keyword>
<dbReference type="Pfam" id="PF00884">
    <property type="entry name" value="Sulfatase"/>
    <property type="match status" value="1"/>
</dbReference>
<proteinExistence type="inferred from homology"/>
<feature type="domain" description="Glycosyltransferase 2-like" evidence="5">
    <location>
        <begin position="62"/>
        <end position="194"/>
    </location>
</feature>
<reference evidence="7 8" key="1">
    <citation type="submission" date="2017-05" db="EMBL/GenBank/DDBJ databases">
        <authorList>
            <person name="Varghese N."/>
            <person name="Submissions S."/>
        </authorList>
    </citation>
    <scope>NUCLEOTIDE SEQUENCE [LARGE SCALE GENOMIC DNA]</scope>
    <source>
        <strain evidence="7 8">DSM 21342</strain>
    </source>
</reference>
<dbReference type="Pfam" id="PF00535">
    <property type="entry name" value="Glycos_transf_2"/>
    <property type="match status" value="1"/>
</dbReference>
<accession>A0A521BLZ9</accession>
<feature type="domain" description="Sulfatase N-terminal" evidence="6">
    <location>
        <begin position="743"/>
        <end position="1032"/>
    </location>
</feature>
<dbReference type="PANTHER" id="PTHR43630">
    <property type="entry name" value="POLY-BETA-1,6-N-ACETYL-D-GLUCOSAMINE SYNTHASE"/>
    <property type="match status" value="1"/>
</dbReference>
<feature type="transmembrane region" description="Helical" evidence="4">
    <location>
        <begin position="390"/>
        <end position="414"/>
    </location>
</feature>
<dbReference type="CDD" id="cd16015">
    <property type="entry name" value="LTA_synthase"/>
    <property type="match status" value="1"/>
</dbReference>
<feature type="transmembrane region" description="Helical" evidence="4">
    <location>
        <begin position="541"/>
        <end position="562"/>
    </location>
</feature>
<dbReference type="InterPro" id="IPR017850">
    <property type="entry name" value="Alkaline_phosphatase_core_sf"/>
</dbReference>
<organism evidence="7 8">
    <name type="scientific">Solitalea koreensis</name>
    <dbReference type="NCBI Taxonomy" id="543615"/>
    <lineage>
        <taxon>Bacteria</taxon>
        <taxon>Pseudomonadati</taxon>
        <taxon>Bacteroidota</taxon>
        <taxon>Sphingobacteriia</taxon>
        <taxon>Sphingobacteriales</taxon>
        <taxon>Sphingobacteriaceae</taxon>
        <taxon>Solitalea</taxon>
    </lineage>
</organism>
<dbReference type="InterPro" id="IPR029044">
    <property type="entry name" value="Nucleotide-diphossugar_trans"/>
</dbReference>
<gene>
    <name evidence="7" type="ORF">SAMN06265350_102284</name>
</gene>
<evidence type="ECO:0000313" key="7">
    <source>
        <dbReference type="EMBL" id="SMO47811.1"/>
    </source>
</evidence>
<evidence type="ECO:0000259" key="6">
    <source>
        <dbReference type="Pfam" id="PF00884"/>
    </source>
</evidence>
<evidence type="ECO:0000256" key="4">
    <source>
        <dbReference type="SAM" id="Phobius"/>
    </source>
</evidence>
<dbReference type="Gene3D" id="3.40.720.10">
    <property type="entry name" value="Alkaline Phosphatase, subunit A"/>
    <property type="match status" value="1"/>
</dbReference>
<dbReference type="SUPFAM" id="SSF53649">
    <property type="entry name" value="Alkaline phosphatase-like"/>
    <property type="match status" value="1"/>
</dbReference>
<feature type="transmembrane region" description="Helical" evidence="4">
    <location>
        <begin position="490"/>
        <end position="511"/>
    </location>
</feature>
<protein>
    <submittedName>
        <fullName evidence="7">Glycosyltransferase, catalytic subunit of cellulose synthase and poly-beta-1,6-N-acetylglucosamine synthase</fullName>
    </submittedName>
</protein>
<keyword evidence="4" id="KW-0812">Transmembrane</keyword>
<dbReference type="PANTHER" id="PTHR43630:SF1">
    <property type="entry name" value="POLY-BETA-1,6-N-ACETYL-D-GLUCOSAMINE SYNTHASE"/>
    <property type="match status" value="1"/>
</dbReference>
<dbReference type="EMBL" id="FXSZ01000002">
    <property type="protein sequence ID" value="SMO47811.1"/>
    <property type="molecule type" value="Genomic_DNA"/>
</dbReference>
<dbReference type="SUPFAM" id="SSF53448">
    <property type="entry name" value="Nucleotide-diphospho-sugar transferases"/>
    <property type="match status" value="1"/>
</dbReference>
<evidence type="ECO:0000256" key="2">
    <source>
        <dbReference type="ARBA" id="ARBA00022676"/>
    </source>
</evidence>
<dbReference type="AlphaFoldDB" id="A0A521BLZ9"/>
<evidence type="ECO:0000259" key="5">
    <source>
        <dbReference type="Pfam" id="PF00535"/>
    </source>
</evidence>
<feature type="transmembrane region" description="Helical" evidence="4">
    <location>
        <begin position="6"/>
        <end position="34"/>
    </location>
</feature>
<comment type="similarity">
    <text evidence="1">Belongs to the glycosyltransferase 2 family.</text>
</comment>
<dbReference type="Proteomes" id="UP000315971">
    <property type="component" value="Unassembled WGS sequence"/>
</dbReference>
<dbReference type="InterPro" id="IPR001173">
    <property type="entry name" value="Glyco_trans_2-like"/>
</dbReference>
<dbReference type="Pfam" id="PF03142">
    <property type="entry name" value="Chitin_synth_2"/>
    <property type="match status" value="1"/>
</dbReference>
<evidence type="ECO:0000256" key="3">
    <source>
        <dbReference type="ARBA" id="ARBA00022679"/>
    </source>
</evidence>
<feature type="transmembrane region" description="Helical" evidence="4">
    <location>
        <begin position="617"/>
        <end position="636"/>
    </location>
</feature>
<keyword evidence="2" id="KW-0328">Glycosyltransferase</keyword>
<name>A0A521BLZ9_9SPHI</name>
<feature type="transmembrane region" description="Helical" evidence="4">
    <location>
        <begin position="426"/>
        <end position="449"/>
    </location>
</feature>
<evidence type="ECO:0000313" key="8">
    <source>
        <dbReference type="Proteomes" id="UP000315971"/>
    </source>
</evidence>
<dbReference type="Gene3D" id="3.90.550.10">
    <property type="entry name" value="Spore Coat Polysaccharide Biosynthesis Protein SpsA, Chain A"/>
    <property type="match status" value="1"/>
</dbReference>
<feature type="transmembrane region" description="Helical" evidence="4">
    <location>
        <begin position="364"/>
        <end position="383"/>
    </location>
</feature>